<feature type="coiled-coil region" evidence="1">
    <location>
        <begin position="235"/>
        <end position="262"/>
    </location>
</feature>
<dbReference type="STRING" id="228410.NE1384"/>
<dbReference type="HOGENOM" id="CLU_027864_2_0_4"/>
<feature type="transmembrane region" description="Helical" evidence="2">
    <location>
        <begin position="359"/>
        <end position="379"/>
    </location>
</feature>
<evidence type="ECO:0000313" key="4">
    <source>
        <dbReference type="Proteomes" id="UP000001416"/>
    </source>
</evidence>
<evidence type="ECO:0000313" key="3">
    <source>
        <dbReference type="EMBL" id="CAD85295.1"/>
    </source>
</evidence>
<dbReference type="GeneID" id="87104559"/>
<feature type="transmembrane region" description="Helical" evidence="2">
    <location>
        <begin position="32"/>
        <end position="53"/>
    </location>
</feature>
<dbReference type="InterPro" id="IPR050445">
    <property type="entry name" value="Bact_polysacc_biosynth/exp"/>
</dbReference>
<dbReference type="RefSeq" id="WP_011111957.1">
    <property type="nucleotide sequence ID" value="NC_004757.1"/>
</dbReference>
<dbReference type="EMBL" id="AL954747">
    <property type="protein sequence ID" value="CAD85295.1"/>
    <property type="molecule type" value="Genomic_DNA"/>
</dbReference>
<keyword evidence="2" id="KW-0472">Membrane</keyword>
<name>Q82UT9_NITEU</name>
<dbReference type="PANTHER" id="PTHR32309:SF13">
    <property type="entry name" value="FERRIC ENTEROBACTIN TRANSPORT PROTEIN FEPE"/>
    <property type="match status" value="1"/>
</dbReference>
<keyword evidence="2" id="KW-1133">Transmembrane helix</keyword>
<protein>
    <submittedName>
        <fullName evidence="3">Chain length determinant protein</fullName>
    </submittedName>
</protein>
<sequence length="388" mass="44354">MTQLQQSVIESQPGKLSDYLGHTRRNRFSIRLFSGLIGFILVLAVMATGYWLVFASDRYVSEASVIIRKTDSVTAPSFDLSMLIAGVAGVNRADQLLLREYLLSVDMLKKLDTELDLHAHYSDEHYDLLSRMWLKDMEWFHRHYLSRVSIEYDDYAGVLRINAQAYDPEIARAISNLLVREGERYMNQISHELAETQVSFLTTQVNLAQLRFQQVRQKLLAYQNKKGLLSPQATVESLNTLIAKLEEQRAQLKTQLASLPRTLDRNHPNLVMLRQSLAAIDRQITDEKAKLANPTGKTLNITMEEFQRLEMEVTFAQELYKAALTALEKGRIDATRMLDKVSVLQAPTLPEYPMEPRRIYNTLVTLLFALMLAGILKLLEGIILDHVD</sequence>
<keyword evidence="2" id="KW-0812">Transmembrane</keyword>
<gene>
    <name evidence="3" type="primary">kpsE</name>
    <name evidence="3" type="ordered locus">NE1384</name>
</gene>
<evidence type="ECO:0000256" key="2">
    <source>
        <dbReference type="SAM" id="Phobius"/>
    </source>
</evidence>
<organism evidence="3 4">
    <name type="scientific">Nitrosomonas europaea (strain ATCC 19718 / CIP 103999 / KCTC 2705 / NBRC 14298)</name>
    <dbReference type="NCBI Taxonomy" id="228410"/>
    <lineage>
        <taxon>Bacteria</taxon>
        <taxon>Pseudomonadati</taxon>
        <taxon>Pseudomonadota</taxon>
        <taxon>Betaproteobacteria</taxon>
        <taxon>Nitrosomonadales</taxon>
        <taxon>Nitrosomonadaceae</taxon>
        <taxon>Nitrosomonas</taxon>
    </lineage>
</organism>
<dbReference type="GO" id="GO:0004713">
    <property type="term" value="F:protein tyrosine kinase activity"/>
    <property type="evidence" value="ECO:0007669"/>
    <property type="project" value="TreeGrafter"/>
</dbReference>
<accession>Q82UT9</accession>
<reference evidence="3 4" key="1">
    <citation type="journal article" date="2003" name="J. Bacteriol.">
        <title>Complete genome sequence of the ammonia-oxidizing bacterium and obligate chemolithoautotroph Nitrosomonas europaea.</title>
        <authorList>
            <person name="Chain P."/>
            <person name="Lamerdin J."/>
            <person name="Larimer F."/>
            <person name="Regala W."/>
            <person name="Land M."/>
            <person name="Hauser L."/>
            <person name="Hooper A."/>
            <person name="Klotz M."/>
            <person name="Norton J."/>
            <person name="Sayavedra-Soto L."/>
            <person name="Arciero D."/>
            <person name="Hommes N."/>
            <person name="Whittaker M."/>
            <person name="Arp D."/>
        </authorList>
    </citation>
    <scope>NUCLEOTIDE SEQUENCE [LARGE SCALE GENOMIC DNA]</scope>
    <source>
        <strain evidence="4">ATCC 19718 / CIP 103999 / KCTC 2705 / NBRC 14298</strain>
    </source>
</reference>
<dbReference type="eggNOG" id="COG3524">
    <property type="taxonomic scope" value="Bacteria"/>
</dbReference>
<dbReference type="GO" id="GO:0005886">
    <property type="term" value="C:plasma membrane"/>
    <property type="evidence" value="ECO:0007669"/>
    <property type="project" value="TreeGrafter"/>
</dbReference>
<evidence type="ECO:0000256" key="1">
    <source>
        <dbReference type="SAM" id="Coils"/>
    </source>
</evidence>
<dbReference type="PhylomeDB" id="Q82UT9"/>
<dbReference type="AlphaFoldDB" id="Q82UT9"/>
<dbReference type="PANTHER" id="PTHR32309">
    <property type="entry name" value="TYROSINE-PROTEIN KINASE"/>
    <property type="match status" value="1"/>
</dbReference>
<dbReference type="KEGG" id="neu:NE1384"/>
<proteinExistence type="predicted"/>
<keyword evidence="4" id="KW-1185">Reference proteome</keyword>
<dbReference type="Proteomes" id="UP000001416">
    <property type="component" value="Chromosome"/>
</dbReference>
<keyword evidence="1" id="KW-0175">Coiled coil</keyword>